<evidence type="ECO:0000256" key="2">
    <source>
        <dbReference type="ARBA" id="ARBA00023860"/>
    </source>
</evidence>
<evidence type="ECO:0000256" key="1">
    <source>
        <dbReference type="ARBA" id="ARBA00012513"/>
    </source>
</evidence>
<accession>A0AAU9KCV1</accession>
<comment type="caution">
    <text evidence="4">The sequence shown here is derived from an EMBL/GenBank/DDBJ whole genome shotgun (WGS) entry which is preliminary data.</text>
</comment>
<dbReference type="PROSITE" id="PS50011">
    <property type="entry name" value="PROTEIN_KINASE_DOM"/>
    <property type="match status" value="1"/>
</dbReference>
<dbReference type="InterPro" id="IPR050235">
    <property type="entry name" value="CK1_Ser-Thr_kinase"/>
</dbReference>
<proteinExistence type="predicted"/>
<dbReference type="GO" id="GO:0004674">
    <property type="term" value="F:protein serine/threonine kinase activity"/>
    <property type="evidence" value="ECO:0007669"/>
    <property type="project" value="UniProtKB-EC"/>
</dbReference>
<evidence type="ECO:0000259" key="3">
    <source>
        <dbReference type="PROSITE" id="PS50011"/>
    </source>
</evidence>
<dbReference type="Proteomes" id="UP001162131">
    <property type="component" value="Unassembled WGS sequence"/>
</dbReference>
<dbReference type="PROSITE" id="PS00108">
    <property type="entry name" value="PROTEIN_KINASE_ST"/>
    <property type="match status" value="1"/>
</dbReference>
<dbReference type="Pfam" id="PF00069">
    <property type="entry name" value="Pkinase"/>
    <property type="match status" value="1"/>
</dbReference>
<dbReference type="AlphaFoldDB" id="A0AAU9KCV1"/>
<dbReference type="EC" id="2.7.11.1" evidence="1"/>
<dbReference type="PANTHER" id="PTHR11909">
    <property type="entry name" value="CASEIN KINASE-RELATED"/>
    <property type="match status" value="1"/>
</dbReference>
<dbReference type="SUPFAM" id="SSF56112">
    <property type="entry name" value="Protein kinase-like (PK-like)"/>
    <property type="match status" value="1"/>
</dbReference>
<gene>
    <name evidence="4" type="ORF">BSTOLATCC_MIC58248</name>
</gene>
<dbReference type="EMBL" id="CAJZBQ010000056">
    <property type="protein sequence ID" value="CAG9333436.1"/>
    <property type="molecule type" value="Genomic_DNA"/>
</dbReference>
<dbReference type="InterPro" id="IPR000719">
    <property type="entry name" value="Prot_kinase_dom"/>
</dbReference>
<sequence length="325" mass="37820">MEFRFGGKFRLSRKLADGAFSEVYLGINVLKNEEVAIKLEKINSKNPQLIYESKIYKLLYGQRGIAKLHWCGVEGDNNVLVLDLLGLSLEELFRSCNKKFSLKTVLQIADEIIPLIEMFHNKALIHRDIKPDNFLTGIRTNANQIFMIDFGMCKKFRKGGSHIPYREGKKFIGTARYTSISAHLGIELSRRDDLESLAYTLLYFIKGSLPWQGVRAFTKKEKYDRIVEKKMSTSIESLCYGVPIELENLLRYARSLRFEDKPEYSHIKRQFRALAQRENLLYDFVFDWTILHSHQTVRPSRREEQKNDHIGRLRASSIDSAIMKN</sequence>
<dbReference type="SMART" id="SM00220">
    <property type="entry name" value="S_TKc"/>
    <property type="match status" value="1"/>
</dbReference>
<dbReference type="Gene3D" id="1.10.510.10">
    <property type="entry name" value="Transferase(Phosphotransferase) domain 1"/>
    <property type="match status" value="1"/>
</dbReference>
<protein>
    <recommendedName>
        <fullName evidence="2">Casein kinase I</fullName>
        <ecNumber evidence="1">2.7.11.1</ecNumber>
    </recommendedName>
</protein>
<feature type="domain" description="Protein kinase" evidence="3">
    <location>
        <begin position="9"/>
        <end position="285"/>
    </location>
</feature>
<organism evidence="4 5">
    <name type="scientific">Blepharisma stoltei</name>
    <dbReference type="NCBI Taxonomy" id="1481888"/>
    <lineage>
        <taxon>Eukaryota</taxon>
        <taxon>Sar</taxon>
        <taxon>Alveolata</taxon>
        <taxon>Ciliophora</taxon>
        <taxon>Postciliodesmatophora</taxon>
        <taxon>Heterotrichea</taxon>
        <taxon>Heterotrichida</taxon>
        <taxon>Blepharismidae</taxon>
        <taxon>Blepharisma</taxon>
    </lineage>
</organism>
<evidence type="ECO:0000313" key="4">
    <source>
        <dbReference type="EMBL" id="CAG9333436.1"/>
    </source>
</evidence>
<dbReference type="FunFam" id="1.10.510.10:FF:000596">
    <property type="entry name" value="CK1 family protein kinase"/>
    <property type="match status" value="1"/>
</dbReference>
<dbReference type="InterPro" id="IPR008271">
    <property type="entry name" value="Ser/Thr_kinase_AS"/>
</dbReference>
<dbReference type="CDD" id="cd14016">
    <property type="entry name" value="STKc_CK1"/>
    <property type="match status" value="1"/>
</dbReference>
<evidence type="ECO:0000313" key="5">
    <source>
        <dbReference type="Proteomes" id="UP001162131"/>
    </source>
</evidence>
<name>A0AAU9KCV1_9CILI</name>
<dbReference type="GO" id="GO:0005524">
    <property type="term" value="F:ATP binding"/>
    <property type="evidence" value="ECO:0007669"/>
    <property type="project" value="InterPro"/>
</dbReference>
<keyword evidence="5" id="KW-1185">Reference proteome</keyword>
<reference evidence="4" key="1">
    <citation type="submission" date="2021-09" db="EMBL/GenBank/DDBJ databases">
        <authorList>
            <consortium name="AG Swart"/>
            <person name="Singh M."/>
            <person name="Singh A."/>
            <person name="Seah K."/>
            <person name="Emmerich C."/>
        </authorList>
    </citation>
    <scope>NUCLEOTIDE SEQUENCE</scope>
    <source>
        <strain evidence="4">ATCC30299</strain>
    </source>
</reference>
<dbReference type="InterPro" id="IPR011009">
    <property type="entry name" value="Kinase-like_dom_sf"/>
</dbReference>